<accession>A0A2C9V853</accession>
<sequence>MGKYVELLDVGVRIAARFHSHCPQTARLYYHPPANSDDQHIHHLDRRHHGIGSLSVSRDNRAGFCSPRAAFASPRAARGKEAKELFLFSV</sequence>
<dbReference type="EMBL" id="CM004396">
    <property type="protein sequence ID" value="OAY39980.1"/>
    <property type="molecule type" value="Genomic_DNA"/>
</dbReference>
<dbReference type="OMA" id="HHYGVDT"/>
<dbReference type="STRING" id="3983.A0A2C9V853"/>
<evidence type="ECO:0000313" key="1">
    <source>
        <dbReference type="EMBL" id="OAY39980.1"/>
    </source>
</evidence>
<gene>
    <name evidence="1" type="ORF">MANES_10G139300v8</name>
</gene>
<reference evidence="2" key="1">
    <citation type="journal article" date="2016" name="Nat. Biotechnol.">
        <title>Sequencing wild and cultivated cassava and related species reveals extensive interspecific hybridization and genetic diversity.</title>
        <authorList>
            <person name="Bredeson J.V."/>
            <person name="Lyons J.B."/>
            <person name="Prochnik S.E."/>
            <person name="Wu G.A."/>
            <person name="Ha C.M."/>
            <person name="Edsinger-Gonzales E."/>
            <person name="Grimwood J."/>
            <person name="Schmutz J."/>
            <person name="Rabbi I.Y."/>
            <person name="Egesi C."/>
            <person name="Nauluvula P."/>
            <person name="Lebot V."/>
            <person name="Ndunguru J."/>
            <person name="Mkamilo G."/>
            <person name="Bart R.S."/>
            <person name="Setter T.L."/>
            <person name="Gleadow R.M."/>
            <person name="Kulakow P."/>
            <person name="Ferguson M.E."/>
            <person name="Rounsley S."/>
            <person name="Rokhsar D.S."/>
        </authorList>
    </citation>
    <scope>NUCLEOTIDE SEQUENCE [LARGE SCALE GENOMIC DNA]</scope>
    <source>
        <strain evidence="2">cv. AM560-2</strain>
    </source>
</reference>
<dbReference type="Proteomes" id="UP000091857">
    <property type="component" value="Chromosome 10"/>
</dbReference>
<dbReference type="PANTHER" id="PTHR33983:SF1">
    <property type="entry name" value="OS07G0185900 PROTEIN"/>
    <property type="match status" value="1"/>
</dbReference>
<comment type="caution">
    <text evidence="1">The sequence shown here is derived from an EMBL/GenBank/DDBJ whole genome shotgun (WGS) entry which is preliminary data.</text>
</comment>
<protein>
    <submittedName>
        <fullName evidence="1">Uncharacterized protein</fullName>
    </submittedName>
</protein>
<dbReference type="PANTHER" id="PTHR33983">
    <property type="entry name" value="OS07G0185900 PROTEIN"/>
    <property type="match status" value="1"/>
</dbReference>
<dbReference type="Gramene" id="Manes.10G139300.1.v8.1">
    <property type="protein sequence ID" value="Manes.10G139300.1.v8.1.CDS.1"/>
    <property type="gene ID" value="Manes.10G139300.v8.1"/>
</dbReference>
<proteinExistence type="predicted"/>
<organism evidence="1 2">
    <name type="scientific">Manihot esculenta</name>
    <name type="common">Cassava</name>
    <name type="synonym">Jatropha manihot</name>
    <dbReference type="NCBI Taxonomy" id="3983"/>
    <lineage>
        <taxon>Eukaryota</taxon>
        <taxon>Viridiplantae</taxon>
        <taxon>Streptophyta</taxon>
        <taxon>Embryophyta</taxon>
        <taxon>Tracheophyta</taxon>
        <taxon>Spermatophyta</taxon>
        <taxon>Magnoliopsida</taxon>
        <taxon>eudicotyledons</taxon>
        <taxon>Gunneridae</taxon>
        <taxon>Pentapetalae</taxon>
        <taxon>rosids</taxon>
        <taxon>fabids</taxon>
        <taxon>Malpighiales</taxon>
        <taxon>Euphorbiaceae</taxon>
        <taxon>Crotonoideae</taxon>
        <taxon>Manihoteae</taxon>
        <taxon>Manihot</taxon>
    </lineage>
</organism>
<name>A0A2C9V853_MANES</name>
<dbReference type="AlphaFoldDB" id="A0A2C9V853"/>
<keyword evidence="2" id="KW-1185">Reference proteome</keyword>
<evidence type="ECO:0000313" key="2">
    <source>
        <dbReference type="Proteomes" id="UP000091857"/>
    </source>
</evidence>